<dbReference type="EMBL" id="CP031386">
    <property type="protein sequence ID" value="QPG97838.1"/>
    <property type="molecule type" value="Genomic_DNA"/>
</dbReference>
<name>A0A7S9KQP6_EPIFF</name>
<feature type="compositionally biased region" description="Basic and acidic residues" evidence="1">
    <location>
        <begin position="28"/>
        <end position="41"/>
    </location>
</feature>
<protein>
    <submittedName>
        <fullName evidence="2">Uncharacterized protein</fullName>
    </submittedName>
</protein>
<evidence type="ECO:0000313" key="3">
    <source>
        <dbReference type="Proteomes" id="UP000594364"/>
    </source>
</evidence>
<feature type="region of interest" description="Disordered" evidence="1">
    <location>
        <begin position="57"/>
        <end position="98"/>
    </location>
</feature>
<feature type="compositionally biased region" description="Low complexity" evidence="1">
    <location>
        <begin position="72"/>
        <end position="85"/>
    </location>
</feature>
<feature type="region of interest" description="Disordered" evidence="1">
    <location>
        <begin position="1"/>
        <end position="41"/>
    </location>
</feature>
<evidence type="ECO:0000256" key="1">
    <source>
        <dbReference type="SAM" id="MobiDB-lite"/>
    </source>
</evidence>
<evidence type="ECO:0000313" key="2">
    <source>
        <dbReference type="EMBL" id="QPG97838.1"/>
    </source>
</evidence>
<reference evidence="2 3" key="1">
    <citation type="journal article" date="2018" name="PLoS Genet.">
        <title>Repeat elements organise 3D genome structure and mediate transcription in the filamentous fungus Epichloe festucae.</title>
        <authorList>
            <person name="Winter D.J."/>
            <person name="Ganley A.R.D."/>
            <person name="Young C.A."/>
            <person name="Liachko I."/>
            <person name="Schardl C.L."/>
            <person name="Dupont P.Y."/>
            <person name="Berry D."/>
            <person name="Ram A."/>
            <person name="Scott B."/>
            <person name="Cox M.P."/>
        </authorList>
    </citation>
    <scope>NUCLEOTIDE SEQUENCE [LARGE SCALE GENOMIC DNA]</scope>
    <source>
        <strain evidence="2 3">Fl1</strain>
    </source>
</reference>
<keyword evidence="3" id="KW-1185">Reference proteome</keyword>
<organism evidence="2 3">
    <name type="scientific">Epichloe festucae (strain Fl1)</name>
    <dbReference type="NCBI Taxonomy" id="877507"/>
    <lineage>
        <taxon>Eukaryota</taxon>
        <taxon>Fungi</taxon>
        <taxon>Dikarya</taxon>
        <taxon>Ascomycota</taxon>
        <taxon>Pezizomycotina</taxon>
        <taxon>Sordariomycetes</taxon>
        <taxon>Hypocreomycetidae</taxon>
        <taxon>Hypocreales</taxon>
        <taxon>Clavicipitaceae</taxon>
        <taxon>Epichloe</taxon>
    </lineage>
</organism>
<dbReference type="AlphaFoldDB" id="A0A7S9KQP6"/>
<dbReference type="Proteomes" id="UP000594364">
    <property type="component" value="Chromosome 2"/>
</dbReference>
<accession>A0A7S9KQP6</accession>
<proteinExistence type="predicted"/>
<sequence>MASCPRGFLPEARTGFGGSPNSARAIVKRKDPNATVGQREHDLPNARKFVFTSETSGFQPMGAMRHGKDVKNNSAVGKASSKSSGGTAGIPDTRLPPE</sequence>
<gene>
    <name evidence="2" type="ORF">C2857_006926</name>
</gene>